<evidence type="ECO:0000313" key="4">
    <source>
        <dbReference type="Proteomes" id="UP000053477"/>
    </source>
</evidence>
<evidence type="ECO:0000313" key="3">
    <source>
        <dbReference type="EMBL" id="KLO17315.1"/>
    </source>
</evidence>
<feature type="signal peptide" evidence="2">
    <location>
        <begin position="1"/>
        <end position="21"/>
    </location>
</feature>
<evidence type="ECO:0000256" key="1">
    <source>
        <dbReference type="SAM" id="MobiDB-lite"/>
    </source>
</evidence>
<name>A0A0H2RYX7_9AGAM</name>
<dbReference type="EMBL" id="KQ085906">
    <property type="protein sequence ID" value="KLO17315.1"/>
    <property type="molecule type" value="Genomic_DNA"/>
</dbReference>
<keyword evidence="4" id="KW-1185">Reference proteome</keyword>
<dbReference type="Proteomes" id="UP000053477">
    <property type="component" value="Unassembled WGS sequence"/>
</dbReference>
<feature type="chain" id="PRO_5005202276" evidence="2">
    <location>
        <begin position="22"/>
        <end position="64"/>
    </location>
</feature>
<accession>A0A0H2RYX7</accession>
<evidence type="ECO:0000256" key="2">
    <source>
        <dbReference type="SAM" id="SignalP"/>
    </source>
</evidence>
<proteinExistence type="predicted"/>
<keyword evidence="2" id="KW-0732">Signal</keyword>
<sequence>MWMTMTKAMICVCMHLKFLLTKFLHFRSLHSDPDSSERAKRLDDAKQATSTRLGLPASDFTRSQ</sequence>
<organism evidence="3 4">
    <name type="scientific">Schizopora paradoxa</name>
    <dbReference type="NCBI Taxonomy" id="27342"/>
    <lineage>
        <taxon>Eukaryota</taxon>
        <taxon>Fungi</taxon>
        <taxon>Dikarya</taxon>
        <taxon>Basidiomycota</taxon>
        <taxon>Agaricomycotina</taxon>
        <taxon>Agaricomycetes</taxon>
        <taxon>Hymenochaetales</taxon>
        <taxon>Schizoporaceae</taxon>
        <taxon>Schizopora</taxon>
    </lineage>
</organism>
<reference evidence="3 4" key="1">
    <citation type="submission" date="2015-04" db="EMBL/GenBank/DDBJ databases">
        <title>Complete genome sequence of Schizopora paradoxa KUC8140, a cosmopolitan wood degrader in East Asia.</title>
        <authorList>
            <consortium name="DOE Joint Genome Institute"/>
            <person name="Min B."/>
            <person name="Park H."/>
            <person name="Jang Y."/>
            <person name="Kim J.-J."/>
            <person name="Kim K.H."/>
            <person name="Pangilinan J."/>
            <person name="Lipzen A."/>
            <person name="Riley R."/>
            <person name="Grigoriev I.V."/>
            <person name="Spatafora J.W."/>
            <person name="Choi I.-G."/>
        </authorList>
    </citation>
    <scope>NUCLEOTIDE SEQUENCE [LARGE SCALE GENOMIC DNA]</scope>
    <source>
        <strain evidence="3 4">KUC8140</strain>
    </source>
</reference>
<gene>
    <name evidence="3" type="ORF">SCHPADRAFT_172875</name>
</gene>
<protein>
    <submittedName>
        <fullName evidence="3">Uncharacterized protein</fullName>
    </submittedName>
</protein>
<dbReference type="AlphaFoldDB" id="A0A0H2RYX7"/>
<dbReference type="InParanoid" id="A0A0H2RYX7"/>
<feature type="compositionally biased region" description="Basic and acidic residues" evidence="1">
    <location>
        <begin position="31"/>
        <end position="46"/>
    </location>
</feature>
<feature type="region of interest" description="Disordered" evidence="1">
    <location>
        <begin position="31"/>
        <end position="64"/>
    </location>
</feature>